<dbReference type="PATRIC" id="fig|742817.3.peg.2224"/>
<accession>H1DI53</accession>
<protein>
    <submittedName>
        <fullName evidence="1">Uncharacterized protein</fullName>
    </submittedName>
</protein>
<evidence type="ECO:0000313" key="1">
    <source>
        <dbReference type="EMBL" id="EHP46465.1"/>
    </source>
</evidence>
<sequence length="46" mass="5396">MATNWKTTLWDIILTILTLGISHIQKRKKRLEEEGNKKSTKQLSEN</sequence>
<proteinExistence type="predicted"/>
<keyword evidence="2" id="KW-1185">Reference proteome</keyword>
<dbReference type="Proteomes" id="UP000004892">
    <property type="component" value="Unassembled WGS sequence"/>
</dbReference>
<organism evidence="1 2">
    <name type="scientific">Odoribacter laneus YIT 12061</name>
    <dbReference type="NCBI Taxonomy" id="742817"/>
    <lineage>
        <taxon>Bacteria</taxon>
        <taxon>Pseudomonadati</taxon>
        <taxon>Bacteroidota</taxon>
        <taxon>Bacteroidia</taxon>
        <taxon>Bacteroidales</taxon>
        <taxon>Odoribacteraceae</taxon>
        <taxon>Odoribacter</taxon>
    </lineage>
</organism>
<evidence type="ECO:0000313" key="2">
    <source>
        <dbReference type="Proteomes" id="UP000004892"/>
    </source>
</evidence>
<dbReference type="HOGENOM" id="CLU_3186522_0_0_10"/>
<dbReference type="EMBL" id="ADMC01000025">
    <property type="protein sequence ID" value="EHP46465.1"/>
    <property type="molecule type" value="Genomic_DNA"/>
</dbReference>
<dbReference type="AlphaFoldDB" id="H1DI53"/>
<comment type="caution">
    <text evidence="1">The sequence shown here is derived from an EMBL/GenBank/DDBJ whole genome shotgun (WGS) entry which is preliminary data.</text>
</comment>
<reference evidence="1 2" key="1">
    <citation type="submission" date="2012-01" db="EMBL/GenBank/DDBJ databases">
        <title>The Genome Sequence of Odoribacter laneus YIT 12061.</title>
        <authorList>
            <consortium name="The Broad Institute Genome Sequencing Platform"/>
            <person name="Earl A."/>
            <person name="Ward D."/>
            <person name="Feldgarden M."/>
            <person name="Gevers D."/>
            <person name="Morotomi M."/>
            <person name="Young S.K."/>
            <person name="Zeng Q."/>
            <person name="Gargeya S."/>
            <person name="Fitzgerald M."/>
            <person name="Haas B."/>
            <person name="Abouelleil A."/>
            <person name="Alvarado L."/>
            <person name="Arachchi H.M."/>
            <person name="Berlin A."/>
            <person name="Chapman S.B."/>
            <person name="Gearin G."/>
            <person name="Goldberg J."/>
            <person name="Griggs A."/>
            <person name="Gujja S."/>
            <person name="Hansen M."/>
            <person name="Heiman D."/>
            <person name="Howarth C."/>
            <person name="Larimer J."/>
            <person name="Lui A."/>
            <person name="MacDonald P.J.P."/>
            <person name="McCowen C."/>
            <person name="Montmayeur A."/>
            <person name="Murphy C."/>
            <person name="Neiman D."/>
            <person name="Pearson M."/>
            <person name="Priest M."/>
            <person name="Roberts A."/>
            <person name="Saif S."/>
            <person name="Shea T."/>
            <person name="Sisk P."/>
            <person name="Stolte C."/>
            <person name="Sykes S."/>
            <person name="Wortman J."/>
            <person name="Nusbaum C."/>
            <person name="Birren B."/>
        </authorList>
    </citation>
    <scope>NUCLEOTIDE SEQUENCE [LARGE SCALE GENOMIC DNA]</scope>
    <source>
        <strain evidence="1 2">YIT 12061</strain>
    </source>
</reference>
<name>H1DI53_9BACT</name>
<gene>
    <name evidence="1" type="ORF">HMPREF9449_02082</name>
</gene>